<dbReference type="EMBL" id="MU003492">
    <property type="protein sequence ID" value="KAF2478270.1"/>
    <property type="molecule type" value="Genomic_DNA"/>
</dbReference>
<keyword evidence="2" id="KW-1185">Reference proteome</keyword>
<proteinExistence type="predicted"/>
<comment type="caution">
    <text evidence="1">The sequence shown here is derived from an EMBL/GenBank/DDBJ whole genome shotgun (WGS) entry which is preliminary data.</text>
</comment>
<reference evidence="1" key="1">
    <citation type="journal article" date="2020" name="Stud. Mycol.">
        <title>101 Dothideomycetes genomes: a test case for predicting lifestyles and emergence of pathogens.</title>
        <authorList>
            <person name="Haridas S."/>
            <person name="Albert R."/>
            <person name="Binder M."/>
            <person name="Bloem J."/>
            <person name="Labutti K."/>
            <person name="Salamov A."/>
            <person name="Andreopoulos B."/>
            <person name="Baker S."/>
            <person name="Barry K."/>
            <person name="Bills G."/>
            <person name="Bluhm B."/>
            <person name="Cannon C."/>
            <person name="Castanera R."/>
            <person name="Culley D."/>
            <person name="Daum C."/>
            <person name="Ezra D."/>
            <person name="Gonzalez J."/>
            <person name="Henrissat B."/>
            <person name="Kuo A."/>
            <person name="Liang C."/>
            <person name="Lipzen A."/>
            <person name="Lutzoni F."/>
            <person name="Magnuson J."/>
            <person name="Mondo S."/>
            <person name="Nolan M."/>
            <person name="Ohm R."/>
            <person name="Pangilinan J."/>
            <person name="Park H.-J."/>
            <person name="Ramirez L."/>
            <person name="Alfaro M."/>
            <person name="Sun H."/>
            <person name="Tritt A."/>
            <person name="Yoshinaga Y."/>
            <person name="Zwiers L.-H."/>
            <person name="Turgeon B."/>
            <person name="Goodwin S."/>
            <person name="Spatafora J."/>
            <person name="Crous P."/>
            <person name="Grigoriev I."/>
        </authorList>
    </citation>
    <scope>NUCLEOTIDE SEQUENCE</scope>
    <source>
        <strain evidence="1">ATCC 200398</strain>
    </source>
</reference>
<sequence>MQGQLSEVEEILLLTSQHPLLQYEIFSNIFSPLRGFDVVAEGGGPADSTCGRKASGSWKLAPSPGHHVFLTRVAVELRPFRQACVRFDIRRVFVNGVTNLLFDSSAPLVLFSEEEQVDSVEYTFVVPAKCVLGNSCRKPSKHKWQLLGDLPTNISLNSDTTLEVEGKAESEIGYGRMVSPLEINARRHK</sequence>
<gene>
    <name evidence="1" type="ORF">BDR25DRAFT_309056</name>
</gene>
<evidence type="ECO:0000313" key="1">
    <source>
        <dbReference type="EMBL" id="KAF2478270.1"/>
    </source>
</evidence>
<name>A0ACB6RHR6_9PLEO</name>
<evidence type="ECO:0000313" key="2">
    <source>
        <dbReference type="Proteomes" id="UP000799755"/>
    </source>
</evidence>
<dbReference type="Proteomes" id="UP000799755">
    <property type="component" value="Unassembled WGS sequence"/>
</dbReference>
<accession>A0ACB6RHR6</accession>
<protein>
    <submittedName>
        <fullName evidence="1">Uncharacterized protein</fullName>
    </submittedName>
</protein>
<organism evidence="1 2">
    <name type="scientific">Lindgomyces ingoldianus</name>
    <dbReference type="NCBI Taxonomy" id="673940"/>
    <lineage>
        <taxon>Eukaryota</taxon>
        <taxon>Fungi</taxon>
        <taxon>Dikarya</taxon>
        <taxon>Ascomycota</taxon>
        <taxon>Pezizomycotina</taxon>
        <taxon>Dothideomycetes</taxon>
        <taxon>Pleosporomycetidae</taxon>
        <taxon>Pleosporales</taxon>
        <taxon>Lindgomycetaceae</taxon>
        <taxon>Lindgomyces</taxon>
    </lineage>
</organism>